<dbReference type="SUPFAM" id="SSF53098">
    <property type="entry name" value="Ribonuclease H-like"/>
    <property type="match status" value="1"/>
</dbReference>
<dbReference type="PROSITE" id="PS50994">
    <property type="entry name" value="INTEGRASE"/>
    <property type="match status" value="1"/>
</dbReference>
<dbReference type="InterPro" id="IPR036397">
    <property type="entry name" value="RNaseH_sf"/>
</dbReference>
<reference evidence="4 5" key="1">
    <citation type="submission" date="2020-08" db="EMBL/GenBank/DDBJ databases">
        <title>Streptomyces sp. PSKA01 genome sequencing and assembly.</title>
        <authorList>
            <person name="Mandal S."/>
            <person name="Maiti P.K."/>
            <person name="Das P."/>
        </authorList>
    </citation>
    <scope>NUCLEOTIDE SEQUENCE [LARGE SCALE GENOMIC DNA]</scope>
    <source>
        <strain evidence="4 5">PSKA01</strain>
    </source>
</reference>
<evidence type="ECO:0000259" key="3">
    <source>
        <dbReference type="PROSITE" id="PS50994"/>
    </source>
</evidence>
<dbReference type="InterPro" id="IPR012337">
    <property type="entry name" value="RNaseH-like_sf"/>
</dbReference>
<name>A0A7X1JCT1_9ACTN</name>
<evidence type="ECO:0000256" key="1">
    <source>
        <dbReference type="ARBA" id="ARBA00002286"/>
    </source>
</evidence>
<dbReference type="Proteomes" id="UP000584670">
    <property type="component" value="Unassembled WGS sequence"/>
</dbReference>
<dbReference type="InterPro" id="IPR025948">
    <property type="entry name" value="HTH-like_dom"/>
</dbReference>
<dbReference type="Pfam" id="PF13276">
    <property type="entry name" value="HTH_21"/>
    <property type="match status" value="1"/>
</dbReference>
<dbReference type="InterPro" id="IPR009057">
    <property type="entry name" value="Homeodomain-like_sf"/>
</dbReference>
<dbReference type="AlphaFoldDB" id="A0A7X1JCT1"/>
<feature type="coiled-coil region" evidence="2">
    <location>
        <begin position="60"/>
        <end position="87"/>
    </location>
</feature>
<organism evidence="4 5">
    <name type="scientific">Streptomyces cupreus</name>
    <dbReference type="NCBI Taxonomy" id="2759956"/>
    <lineage>
        <taxon>Bacteria</taxon>
        <taxon>Bacillati</taxon>
        <taxon>Actinomycetota</taxon>
        <taxon>Actinomycetes</taxon>
        <taxon>Kitasatosporales</taxon>
        <taxon>Streptomycetaceae</taxon>
        <taxon>Streptomyces</taxon>
    </lineage>
</organism>
<protein>
    <submittedName>
        <fullName evidence="4">IS3 family transposase</fullName>
    </submittedName>
</protein>
<proteinExistence type="predicted"/>
<dbReference type="Gene3D" id="1.10.10.60">
    <property type="entry name" value="Homeodomain-like"/>
    <property type="match status" value="1"/>
</dbReference>
<dbReference type="PANTHER" id="PTHR46889">
    <property type="entry name" value="TRANSPOSASE INSF FOR INSERTION SEQUENCE IS3B-RELATED"/>
    <property type="match status" value="1"/>
</dbReference>
<feature type="domain" description="Integrase catalytic" evidence="3">
    <location>
        <begin position="220"/>
        <end position="383"/>
    </location>
</feature>
<dbReference type="GO" id="GO:0006313">
    <property type="term" value="P:DNA transposition"/>
    <property type="evidence" value="ECO:0007669"/>
    <property type="project" value="InterPro"/>
</dbReference>
<evidence type="ECO:0000256" key="2">
    <source>
        <dbReference type="SAM" id="Coils"/>
    </source>
</evidence>
<dbReference type="GO" id="GO:0015074">
    <property type="term" value="P:DNA integration"/>
    <property type="evidence" value="ECO:0007669"/>
    <property type="project" value="InterPro"/>
</dbReference>
<evidence type="ECO:0000313" key="5">
    <source>
        <dbReference type="Proteomes" id="UP000584670"/>
    </source>
</evidence>
<sequence length="389" mass="44040">MAQKRRKFSPEFRDEAVKMVVVESRPIAEVAREIQVNEGTLGTWVSRYRQEHAGEEPPLNISERARLRELERENRELRMKTEFLGKSGGLLRPGIPVTEKYEFIDGEADNFPVQQMCTWAGVSTSGFYHWRSRPLSATAKRRAELRAVILQVFSDSQETYGYRRVHAVLQRMNVQAGAELVRALMRELGLVPCQPRPWRATTIADDAAPATPDLLARDFTADAPGRKLVSDITYVHTWAGFLYLATVIDCHTKAVVGWAMADHMKTSLISDALDMAARNIDLAEGCIFHSDRGSQYTSRELRCKLRSLGLRASVGRTGVCWDNAMAESFFGALKNELVHRTTFPTRAHAHRAIVRYIEMFYNRKRLHSGLGYKTPAEVHAEYEELQAAA</sequence>
<dbReference type="InterPro" id="IPR001584">
    <property type="entry name" value="Integrase_cat-core"/>
</dbReference>
<comment type="caution">
    <text evidence="4">The sequence shown here is derived from an EMBL/GenBank/DDBJ whole genome shotgun (WGS) entry which is preliminary data.</text>
</comment>
<dbReference type="EMBL" id="JACMSF010000164">
    <property type="protein sequence ID" value="MBC2908340.1"/>
    <property type="molecule type" value="Genomic_DNA"/>
</dbReference>
<dbReference type="GO" id="GO:0003677">
    <property type="term" value="F:DNA binding"/>
    <property type="evidence" value="ECO:0007669"/>
    <property type="project" value="InterPro"/>
</dbReference>
<comment type="function">
    <text evidence="1">Involved in the transposition of the insertion sequence.</text>
</comment>
<dbReference type="InterPro" id="IPR002514">
    <property type="entry name" value="Transposase_8"/>
</dbReference>
<dbReference type="Pfam" id="PF00665">
    <property type="entry name" value="rve"/>
    <property type="match status" value="1"/>
</dbReference>
<accession>A0A7X1JCT1</accession>
<dbReference type="GO" id="GO:0004803">
    <property type="term" value="F:transposase activity"/>
    <property type="evidence" value="ECO:0007669"/>
    <property type="project" value="InterPro"/>
</dbReference>
<gene>
    <name evidence="4" type="ORF">H4N64_44095</name>
</gene>
<evidence type="ECO:0000313" key="4">
    <source>
        <dbReference type="EMBL" id="MBC2908340.1"/>
    </source>
</evidence>
<dbReference type="InterPro" id="IPR048020">
    <property type="entry name" value="Transpos_IS3"/>
</dbReference>
<dbReference type="SUPFAM" id="SSF46689">
    <property type="entry name" value="Homeodomain-like"/>
    <property type="match status" value="1"/>
</dbReference>
<keyword evidence="5" id="KW-1185">Reference proteome</keyword>
<dbReference type="Gene3D" id="3.30.420.10">
    <property type="entry name" value="Ribonuclease H-like superfamily/Ribonuclease H"/>
    <property type="match status" value="1"/>
</dbReference>
<dbReference type="NCBIfam" id="NF033516">
    <property type="entry name" value="transpos_IS3"/>
    <property type="match status" value="1"/>
</dbReference>
<dbReference type="Pfam" id="PF13333">
    <property type="entry name" value="rve_2"/>
    <property type="match status" value="1"/>
</dbReference>
<dbReference type="Pfam" id="PF01527">
    <property type="entry name" value="HTH_Tnp_1"/>
    <property type="match status" value="1"/>
</dbReference>
<keyword evidence="2" id="KW-0175">Coiled coil</keyword>
<dbReference type="PANTHER" id="PTHR46889:SF4">
    <property type="entry name" value="TRANSPOSASE INSO FOR INSERTION SEQUENCE ELEMENT IS911B-RELATED"/>
    <property type="match status" value="1"/>
</dbReference>
<dbReference type="InterPro" id="IPR050900">
    <property type="entry name" value="Transposase_IS3/IS150/IS904"/>
</dbReference>
<dbReference type="RefSeq" id="WP_186288249.1">
    <property type="nucleotide sequence ID" value="NZ_JACMSF010000164.1"/>
</dbReference>